<dbReference type="VEuPathDB" id="AmoebaDB:NF0034910"/>
<dbReference type="EMBL" id="VFQX01000009">
    <property type="protein sequence ID" value="KAF0982427.1"/>
    <property type="molecule type" value="Genomic_DNA"/>
</dbReference>
<sequence>MIPEIPSDSVVAESTMTTTTNNNHASSATTLITSNTVSQALSSLKVYNLSSFVNQISGIQFMDVSSSSSSSTSATQPPQEQHLTNPLSLLFFSNVDSTTPTTTLKNEEQEIDLATLSTRFTLLIQIRRYTRHGACGFCTRRQVLMAQMYKSLLQLGILPIVIHAESKEEANEFFDHFKNPLVAHMLRVSDPEYVHVSKLVQASSQVCLPIRFIDMKDMGTWETMPYMKATNEGYQFNQDSTKELAKNSNLLMPKFLLVKGKEVIYEWNQSLGDEAPEVFRDVLLHFPNLGHVNLLEECNESSQPFHRLKSIPRYNKDPKSLDFSLVTKDQQEKELQTSIKNDSHIQEKDYKTLFSTLKDENRAATLCKVANHICKKFLNNENGLYSVTELYSELKKKAEKVTSLFSDPQYFENDDCANLFHEIEQELLASVFPAMYVRFTQSWPKKENCSLQ</sequence>
<proteinExistence type="predicted"/>
<dbReference type="OrthoDB" id="10431371at2759"/>
<organism evidence="1 2">
    <name type="scientific">Naegleria fowleri</name>
    <name type="common">Brain eating amoeba</name>
    <dbReference type="NCBI Taxonomy" id="5763"/>
    <lineage>
        <taxon>Eukaryota</taxon>
        <taxon>Discoba</taxon>
        <taxon>Heterolobosea</taxon>
        <taxon>Tetramitia</taxon>
        <taxon>Eutetramitia</taxon>
        <taxon>Vahlkampfiidae</taxon>
        <taxon>Naegleria</taxon>
    </lineage>
</organism>
<dbReference type="VEuPathDB" id="AmoebaDB:FDP41_011357"/>
<accession>A0A6A5BYQ7</accession>
<dbReference type="VEuPathDB" id="AmoebaDB:NfTy_019660"/>
<comment type="caution">
    <text evidence="1">The sequence shown here is derived from an EMBL/GenBank/DDBJ whole genome shotgun (WGS) entry which is preliminary data.</text>
</comment>
<protein>
    <submittedName>
        <fullName evidence="1">Uncharacterized protein</fullName>
    </submittedName>
</protein>
<evidence type="ECO:0000313" key="2">
    <source>
        <dbReference type="Proteomes" id="UP000444721"/>
    </source>
</evidence>
<name>A0A6A5BYQ7_NAEFO</name>
<evidence type="ECO:0000313" key="1">
    <source>
        <dbReference type="EMBL" id="KAF0982427.1"/>
    </source>
</evidence>
<dbReference type="AlphaFoldDB" id="A0A6A5BYQ7"/>
<dbReference type="Proteomes" id="UP000444721">
    <property type="component" value="Unassembled WGS sequence"/>
</dbReference>
<dbReference type="GeneID" id="68118572"/>
<keyword evidence="2" id="KW-1185">Reference proteome</keyword>
<dbReference type="RefSeq" id="XP_044567140.1">
    <property type="nucleotide sequence ID" value="XM_044701756.1"/>
</dbReference>
<gene>
    <name evidence="1" type="ORF">FDP41_011357</name>
</gene>
<reference evidence="1 2" key="1">
    <citation type="journal article" date="2019" name="Sci. Rep.">
        <title>Nanopore sequencing improves the draft genome of the human pathogenic amoeba Naegleria fowleri.</title>
        <authorList>
            <person name="Liechti N."/>
            <person name="Schurch N."/>
            <person name="Bruggmann R."/>
            <person name="Wittwer M."/>
        </authorList>
    </citation>
    <scope>NUCLEOTIDE SEQUENCE [LARGE SCALE GENOMIC DNA]</scope>
    <source>
        <strain evidence="1 2">ATCC 30894</strain>
    </source>
</reference>